<protein>
    <submittedName>
        <fullName evidence="1">Uncharacterized protein</fullName>
    </submittedName>
</protein>
<keyword evidence="2" id="KW-1185">Reference proteome</keyword>
<accession>A0A4Y7QL69</accession>
<evidence type="ECO:0000313" key="1">
    <source>
        <dbReference type="EMBL" id="TDL27832.1"/>
    </source>
</evidence>
<dbReference type="AlphaFoldDB" id="A0A4Y7QL69"/>
<dbReference type="EMBL" id="ML170158">
    <property type="protein sequence ID" value="TDL27832.1"/>
    <property type="molecule type" value="Genomic_DNA"/>
</dbReference>
<proteinExistence type="predicted"/>
<name>A0A4Y7QL69_9AGAM</name>
<dbReference type="Proteomes" id="UP000294933">
    <property type="component" value="Unassembled WGS sequence"/>
</dbReference>
<dbReference type="VEuPathDB" id="FungiDB:BD410DRAFT_893999"/>
<sequence length="289" mass="32209">MPPAFRPILPITQTPSDADVANAIPNTVQPILKNPAPCANCSSAQQACLIHPPYSPTLCKKCAREHREKCPAHMHRTDAVLWKKQDTESRQAAEAQHAAHTQILVPMEDPSHGGTVTIVLAVPEMTPAATFPVQDGAGLNADDVFEPLVSAFTEDFSISPFTDTDPIPDQNNDELMFNFNELDQQYDLSAIFTLDDNSSQDLIRLTEGDIEPHVSAFVADFVYPQFTDNIPTPEPNNNEMAFTFNDLDQQYDLTAMLTMDDNFQDLACPTEDDLQHLNNTFDELWNEFK</sequence>
<organism evidence="1 2">
    <name type="scientific">Rickenella mellea</name>
    <dbReference type="NCBI Taxonomy" id="50990"/>
    <lineage>
        <taxon>Eukaryota</taxon>
        <taxon>Fungi</taxon>
        <taxon>Dikarya</taxon>
        <taxon>Basidiomycota</taxon>
        <taxon>Agaricomycotina</taxon>
        <taxon>Agaricomycetes</taxon>
        <taxon>Hymenochaetales</taxon>
        <taxon>Rickenellaceae</taxon>
        <taxon>Rickenella</taxon>
    </lineage>
</organism>
<evidence type="ECO:0000313" key="2">
    <source>
        <dbReference type="Proteomes" id="UP000294933"/>
    </source>
</evidence>
<gene>
    <name evidence="1" type="ORF">BD410DRAFT_893999</name>
</gene>
<reference evidence="1 2" key="1">
    <citation type="submission" date="2018-06" db="EMBL/GenBank/DDBJ databases">
        <title>A transcriptomic atlas of mushroom development highlights an independent origin of complex multicellularity.</title>
        <authorList>
            <consortium name="DOE Joint Genome Institute"/>
            <person name="Krizsan K."/>
            <person name="Almasi E."/>
            <person name="Merenyi Z."/>
            <person name="Sahu N."/>
            <person name="Viragh M."/>
            <person name="Koszo T."/>
            <person name="Mondo S."/>
            <person name="Kiss B."/>
            <person name="Balint B."/>
            <person name="Kues U."/>
            <person name="Barry K."/>
            <person name="Hegedus J.C."/>
            <person name="Henrissat B."/>
            <person name="Johnson J."/>
            <person name="Lipzen A."/>
            <person name="Ohm R."/>
            <person name="Nagy I."/>
            <person name="Pangilinan J."/>
            <person name="Yan J."/>
            <person name="Xiong Y."/>
            <person name="Grigoriev I.V."/>
            <person name="Hibbett D.S."/>
            <person name="Nagy L.G."/>
        </authorList>
    </citation>
    <scope>NUCLEOTIDE SEQUENCE [LARGE SCALE GENOMIC DNA]</scope>
    <source>
        <strain evidence="1 2">SZMC22713</strain>
    </source>
</reference>